<gene>
    <name evidence="7" type="ORF">EQM13_12090</name>
</gene>
<evidence type="ECO:0000313" key="7">
    <source>
        <dbReference type="EMBL" id="QAT62272.1"/>
    </source>
</evidence>
<evidence type="ECO:0000256" key="5">
    <source>
        <dbReference type="ARBA" id="ARBA00023136"/>
    </source>
</evidence>
<dbReference type="KEGG" id="spoa:EQM13_12090"/>
<comment type="subcellular location">
    <subcellularLocation>
        <location evidence="1">Membrane</location>
        <topology evidence="1">Single-pass membrane protein</topology>
    </subcellularLocation>
</comment>
<dbReference type="SUPFAM" id="SSF140478">
    <property type="entry name" value="LemA-like"/>
    <property type="match status" value="1"/>
</dbReference>
<sequence length="185" mass="20832">MKKTPIIIVIVVALILVFGIVSIYNNLNTLEENVDSSWSQVENVLKRRADLIPNLVNTVKGYANYEKEVLTSITEARSKFESANTPGEYAEADGQLSAAVTKLYAVAENYPDLKASKNFSDLQYELSGTENRIATERRRYNEAVQSYNSTIRKFPTNIVAKLFGFEKKAYFEIDAKDAEVPDVNF</sequence>
<dbReference type="GO" id="GO:0016020">
    <property type="term" value="C:membrane"/>
    <property type="evidence" value="ECO:0007669"/>
    <property type="project" value="UniProtKB-SubCell"/>
</dbReference>
<evidence type="ECO:0000313" key="8">
    <source>
        <dbReference type="Proteomes" id="UP000287969"/>
    </source>
</evidence>
<proteinExistence type="inferred from homology"/>
<evidence type="ECO:0000256" key="2">
    <source>
        <dbReference type="ARBA" id="ARBA00008854"/>
    </source>
</evidence>
<dbReference type="OrthoDB" id="9804152at2"/>
<evidence type="ECO:0000256" key="3">
    <source>
        <dbReference type="ARBA" id="ARBA00022692"/>
    </source>
</evidence>
<keyword evidence="3 6" id="KW-0812">Transmembrane</keyword>
<dbReference type="RefSeq" id="WP_128752813.1">
    <property type="nucleotide sequence ID" value="NZ_CP035282.1"/>
</dbReference>
<keyword evidence="8" id="KW-1185">Reference proteome</keyword>
<dbReference type="AlphaFoldDB" id="A0A410QE04"/>
<reference evidence="8" key="1">
    <citation type="submission" date="2019-01" db="EMBL/GenBank/DDBJ databases">
        <title>Draft genomes of a novel of Sporanaerobacter strains.</title>
        <authorList>
            <person name="Ma S."/>
        </authorList>
    </citation>
    <scope>NUCLEOTIDE SEQUENCE [LARGE SCALE GENOMIC DNA]</scope>
    <source>
        <strain evidence="8">NJN-17</strain>
    </source>
</reference>
<dbReference type="InterPro" id="IPR023353">
    <property type="entry name" value="LemA-like_dom_sf"/>
</dbReference>
<feature type="transmembrane region" description="Helical" evidence="6">
    <location>
        <begin position="6"/>
        <end position="27"/>
    </location>
</feature>
<dbReference type="EMBL" id="CP035282">
    <property type="protein sequence ID" value="QAT62272.1"/>
    <property type="molecule type" value="Genomic_DNA"/>
</dbReference>
<dbReference type="Proteomes" id="UP000287969">
    <property type="component" value="Chromosome"/>
</dbReference>
<dbReference type="PANTHER" id="PTHR34478">
    <property type="entry name" value="PROTEIN LEMA"/>
    <property type="match status" value="1"/>
</dbReference>
<name>A0A410QE04_9FIRM</name>
<accession>A0A410QE04</accession>
<protein>
    <submittedName>
        <fullName evidence="7">LemA family protein</fullName>
    </submittedName>
</protein>
<keyword evidence="5 6" id="KW-0472">Membrane</keyword>
<comment type="similarity">
    <text evidence="2">Belongs to the LemA family.</text>
</comment>
<keyword evidence="4 6" id="KW-1133">Transmembrane helix</keyword>
<dbReference type="InterPro" id="IPR007156">
    <property type="entry name" value="MamQ_LemA"/>
</dbReference>
<evidence type="ECO:0000256" key="6">
    <source>
        <dbReference type="SAM" id="Phobius"/>
    </source>
</evidence>
<dbReference type="PANTHER" id="PTHR34478:SF2">
    <property type="entry name" value="MEMBRANE PROTEIN"/>
    <property type="match status" value="1"/>
</dbReference>
<evidence type="ECO:0000256" key="4">
    <source>
        <dbReference type="ARBA" id="ARBA00022989"/>
    </source>
</evidence>
<evidence type="ECO:0000256" key="1">
    <source>
        <dbReference type="ARBA" id="ARBA00004167"/>
    </source>
</evidence>
<dbReference type="Gene3D" id="1.20.1440.20">
    <property type="entry name" value="LemA-like domain"/>
    <property type="match status" value="1"/>
</dbReference>
<organism evidence="7 8">
    <name type="scientific">Acidilutibacter cellobiosedens</name>
    <dbReference type="NCBI Taxonomy" id="2507161"/>
    <lineage>
        <taxon>Bacteria</taxon>
        <taxon>Bacillati</taxon>
        <taxon>Bacillota</taxon>
        <taxon>Tissierellia</taxon>
        <taxon>Tissierellales</taxon>
        <taxon>Acidilutibacteraceae</taxon>
        <taxon>Acidilutibacter</taxon>
    </lineage>
</organism>
<dbReference type="Pfam" id="PF04011">
    <property type="entry name" value="LemA"/>
    <property type="match status" value="1"/>
</dbReference>